<protein>
    <submittedName>
        <fullName evidence="1">Uncharacterized protein</fullName>
    </submittedName>
</protein>
<organism evidence="1 2">
    <name type="scientific">Pleurodeles waltl</name>
    <name type="common">Iberian ribbed newt</name>
    <dbReference type="NCBI Taxonomy" id="8319"/>
    <lineage>
        <taxon>Eukaryota</taxon>
        <taxon>Metazoa</taxon>
        <taxon>Chordata</taxon>
        <taxon>Craniata</taxon>
        <taxon>Vertebrata</taxon>
        <taxon>Euteleostomi</taxon>
        <taxon>Amphibia</taxon>
        <taxon>Batrachia</taxon>
        <taxon>Caudata</taxon>
        <taxon>Salamandroidea</taxon>
        <taxon>Salamandridae</taxon>
        <taxon>Pleurodelinae</taxon>
        <taxon>Pleurodeles</taxon>
    </lineage>
</organism>
<sequence>MKRCVENTRCLQDRLFCCVTQHGQAYRIEDPTQNAVCVGMFNINSNIRCAVPVSASQLDRPLTERGALGA</sequence>
<proteinExistence type="predicted"/>
<evidence type="ECO:0000313" key="1">
    <source>
        <dbReference type="EMBL" id="KAJ1125728.1"/>
    </source>
</evidence>
<dbReference type="AlphaFoldDB" id="A0AAV7PIY3"/>
<dbReference type="EMBL" id="JANPWB010000011">
    <property type="protein sequence ID" value="KAJ1125728.1"/>
    <property type="molecule type" value="Genomic_DNA"/>
</dbReference>
<reference evidence="1" key="1">
    <citation type="journal article" date="2022" name="bioRxiv">
        <title>Sequencing and chromosome-scale assembly of the giantPleurodeles waltlgenome.</title>
        <authorList>
            <person name="Brown T."/>
            <person name="Elewa A."/>
            <person name="Iarovenko S."/>
            <person name="Subramanian E."/>
            <person name="Araus A.J."/>
            <person name="Petzold A."/>
            <person name="Susuki M."/>
            <person name="Suzuki K.-i.T."/>
            <person name="Hayashi T."/>
            <person name="Toyoda A."/>
            <person name="Oliveira C."/>
            <person name="Osipova E."/>
            <person name="Leigh N.D."/>
            <person name="Simon A."/>
            <person name="Yun M.H."/>
        </authorList>
    </citation>
    <scope>NUCLEOTIDE SEQUENCE</scope>
    <source>
        <strain evidence="1">20211129_DDA</strain>
        <tissue evidence="1">Liver</tissue>
    </source>
</reference>
<keyword evidence="2" id="KW-1185">Reference proteome</keyword>
<gene>
    <name evidence="1" type="ORF">NDU88_004151</name>
</gene>
<accession>A0AAV7PIY3</accession>
<dbReference type="Proteomes" id="UP001066276">
    <property type="component" value="Chromosome 7"/>
</dbReference>
<name>A0AAV7PIY3_PLEWA</name>
<comment type="caution">
    <text evidence="1">The sequence shown here is derived from an EMBL/GenBank/DDBJ whole genome shotgun (WGS) entry which is preliminary data.</text>
</comment>
<evidence type="ECO:0000313" key="2">
    <source>
        <dbReference type="Proteomes" id="UP001066276"/>
    </source>
</evidence>